<reference evidence="2 3" key="1">
    <citation type="journal article" date="2019" name="Int. J. Syst. Evol. Microbiol.">
        <title>The Global Catalogue of Microorganisms (GCM) 10K type strain sequencing project: providing services to taxonomists for standard genome sequencing and annotation.</title>
        <authorList>
            <consortium name="The Broad Institute Genomics Platform"/>
            <consortium name="The Broad Institute Genome Sequencing Center for Infectious Disease"/>
            <person name="Wu L."/>
            <person name="Ma J."/>
        </authorList>
    </citation>
    <scope>NUCLEOTIDE SEQUENCE [LARGE SCALE GENOMIC DNA]</scope>
    <source>
        <strain evidence="2 3">JCM 14942</strain>
    </source>
</reference>
<dbReference type="RefSeq" id="WP_181410840.1">
    <property type="nucleotide sequence ID" value="NZ_BAAAOR010000040.1"/>
</dbReference>
<dbReference type="Pfam" id="PF00753">
    <property type="entry name" value="Lactamase_B"/>
    <property type="match status" value="1"/>
</dbReference>
<dbReference type="PANTHER" id="PTHR30619:SF1">
    <property type="entry name" value="RECOMBINATION PROTEIN 2"/>
    <property type="match status" value="1"/>
</dbReference>
<dbReference type="Gene3D" id="3.60.15.10">
    <property type="entry name" value="Ribonuclease Z/Hydroxyacylglutathione hydrolase-like"/>
    <property type="match status" value="1"/>
</dbReference>
<organism evidence="2 3">
    <name type="scientific">Nocardioides humi</name>
    <dbReference type="NCBI Taxonomy" id="449461"/>
    <lineage>
        <taxon>Bacteria</taxon>
        <taxon>Bacillati</taxon>
        <taxon>Actinomycetota</taxon>
        <taxon>Actinomycetes</taxon>
        <taxon>Propionibacteriales</taxon>
        <taxon>Nocardioidaceae</taxon>
        <taxon>Nocardioides</taxon>
    </lineage>
</organism>
<dbReference type="PANTHER" id="PTHR30619">
    <property type="entry name" value="DNA INTERNALIZATION/COMPETENCE PROTEIN COMEC/REC2"/>
    <property type="match status" value="1"/>
</dbReference>
<dbReference type="EMBL" id="BAAAOR010000040">
    <property type="protein sequence ID" value="GAA1544343.1"/>
    <property type="molecule type" value="Genomic_DNA"/>
</dbReference>
<evidence type="ECO:0000313" key="2">
    <source>
        <dbReference type="EMBL" id="GAA1544343.1"/>
    </source>
</evidence>
<dbReference type="SUPFAM" id="SSF56281">
    <property type="entry name" value="Metallo-hydrolase/oxidoreductase"/>
    <property type="match status" value="1"/>
</dbReference>
<dbReference type="InterPro" id="IPR001279">
    <property type="entry name" value="Metallo-B-lactamas"/>
</dbReference>
<comment type="caution">
    <text evidence="2">The sequence shown here is derived from an EMBL/GenBank/DDBJ whole genome shotgun (WGS) entry which is preliminary data.</text>
</comment>
<dbReference type="InterPro" id="IPR052159">
    <property type="entry name" value="Competence_DNA_uptake"/>
</dbReference>
<name>A0ABN2BN54_9ACTN</name>
<keyword evidence="3" id="KW-1185">Reference proteome</keyword>
<accession>A0ABN2BN54</accession>
<dbReference type="InterPro" id="IPR036866">
    <property type="entry name" value="RibonucZ/Hydroxyglut_hydro"/>
</dbReference>
<evidence type="ECO:0000259" key="1">
    <source>
        <dbReference type="Pfam" id="PF00753"/>
    </source>
</evidence>
<proteinExistence type="predicted"/>
<gene>
    <name evidence="2" type="ORF">GCM10009788_53520</name>
</gene>
<dbReference type="Proteomes" id="UP001500842">
    <property type="component" value="Unassembled WGS sequence"/>
</dbReference>
<sequence>MITHFHADHVDGLEGVLAGRRVDAVETTALADPPGGVDLVRRAAAEAGVPVTTASYGATRRIGDATVQVLHPELPGEPVPGPGDGSTANDASVVLLVEVTGLRLLLTGDLEPPGQGQVARLVGDLDVDVVKVPHHGSSHQDLPWLVSLRPEVALVSVGADNDYGHPSAAVVGALEARGARVLRTDRDGEVAVVADGSGGVRTVTRR</sequence>
<feature type="domain" description="Metallo-beta-lactamase" evidence="1">
    <location>
        <begin position="2"/>
        <end position="148"/>
    </location>
</feature>
<protein>
    <recommendedName>
        <fullName evidence="1">Metallo-beta-lactamase domain-containing protein</fullName>
    </recommendedName>
</protein>
<evidence type="ECO:0000313" key="3">
    <source>
        <dbReference type="Proteomes" id="UP001500842"/>
    </source>
</evidence>